<evidence type="ECO:0000259" key="4">
    <source>
        <dbReference type="PROSITE" id="PS51118"/>
    </source>
</evidence>
<gene>
    <name evidence="5" type="ORF">NBZ79_17310</name>
</gene>
<keyword evidence="1" id="KW-0805">Transcription regulation</keyword>
<evidence type="ECO:0000313" key="5">
    <source>
        <dbReference type="EMBL" id="USG60919.1"/>
    </source>
</evidence>
<dbReference type="InterPro" id="IPR036388">
    <property type="entry name" value="WH-like_DNA-bd_sf"/>
</dbReference>
<sequence length="163" mass="18517">MSRTDLTKFDCSVAQTLDQIGEWWTLLILRDAFHGIKRFDDFQTQLEISPTVLSARLQSLTRNGILEKRKSRTDGRAFEYVLTRKGLDLYPVLLSLMAWGDKYAPNGDGPRMELLDKKNMRPILPVGVRSDDGRVLTAKDVIVKPASGSDDRMTSLINYRKKA</sequence>
<feature type="domain" description="HTH hxlR-type" evidence="4">
    <location>
        <begin position="11"/>
        <end position="108"/>
    </location>
</feature>
<evidence type="ECO:0000256" key="1">
    <source>
        <dbReference type="ARBA" id="ARBA00023015"/>
    </source>
</evidence>
<dbReference type="SUPFAM" id="SSF46785">
    <property type="entry name" value="Winged helix' DNA-binding domain"/>
    <property type="match status" value="1"/>
</dbReference>
<keyword evidence="3" id="KW-0804">Transcription</keyword>
<dbReference type="Gene3D" id="1.10.10.10">
    <property type="entry name" value="Winged helix-like DNA-binding domain superfamily/Winged helix DNA-binding domain"/>
    <property type="match status" value="1"/>
</dbReference>
<organism evidence="5 6">
    <name type="scientific">Sneathiella marina</name>
    <dbReference type="NCBI Taxonomy" id="2950108"/>
    <lineage>
        <taxon>Bacteria</taxon>
        <taxon>Pseudomonadati</taxon>
        <taxon>Pseudomonadota</taxon>
        <taxon>Alphaproteobacteria</taxon>
        <taxon>Sneathiellales</taxon>
        <taxon>Sneathiellaceae</taxon>
        <taxon>Sneathiella</taxon>
    </lineage>
</organism>
<evidence type="ECO:0000313" key="6">
    <source>
        <dbReference type="Proteomes" id="UP001056291"/>
    </source>
</evidence>
<reference evidence="5" key="1">
    <citation type="submission" date="2022-06" db="EMBL/GenBank/DDBJ databases">
        <title>Sneathiella actinostolidae sp. nov., isolated from a sea anemonein the Western Pacific Ocean.</title>
        <authorList>
            <person name="Wei M.J."/>
        </authorList>
    </citation>
    <scope>NUCLEOTIDE SEQUENCE</scope>
    <source>
        <strain evidence="5">PHK-P5</strain>
    </source>
</reference>
<keyword evidence="6" id="KW-1185">Reference proteome</keyword>
<proteinExistence type="predicted"/>
<dbReference type="Pfam" id="PF01638">
    <property type="entry name" value="HxlR"/>
    <property type="match status" value="1"/>
</dbReference>
<dbReference type="PANTHER" id="PTHR33204">
    <property type="entry name" value="TRANSCRIPTIONAL REGULATOR, MARR FAMILY"/>
    <property type="match status" value="1"/>
</dbReference>
<dbReference type="InterPro" id="IPR036390">
    <property type="entry name" value="WH_DNA-bd_sf"/>
</dbReference>
<accession>A0ABY4W6J8</accession>
<dbReference type="RefSeq" id="WP_251933854.1">
    <property type="nucleotide sequence ID" value="NZ_CP098747.1"/>
</dbReference>
<dbReference type="EMBL" id="CP098747">
    <property type="protein sequence ID" value="USG60919.1"/>
    <property type="molecule type" value="Genomic_DNA"/>
</dbReference>
<evidence type="ECO:0000256" key="3">
    <source>
        <dbReference type="ARBA" id="ARBA00023163"/>
    </source>
</evidence>
<dbReference type="Proteomes" id="UP001056291">
    <property type="component" value="Chromosome"/>
</dbReference>
<dbReference type="InterPro" id="IPR002577">
    <property type="entry name" value="HTH_HxlR"/>
</dbReference>
<dbReference type="PROSITE" id="PS51118">
    <property type="entry name" value="HTH_HXLR"/>
    <property type="match status" value="1"/>
</dbReference>
<evidence type="ECO:0000256" key="2">
    <source>
        <dbReference type="ARBA" id="ARBA00023125"/>
    </source>
</evidence>
<protein>
    <submittedName>
        <fullName evidence="5">Helix-turn-helix transcriptional regulator</fullName>
    </submittedName>
</protein>
<name>A0ABY4W6J8_9PROT</name>
<keyword evidence="2" id="KW-0238">DNA-binding</keyword>
<dbReference type="PANTHER" id="PTHR33204:SF18">
    <property type="entry name" value="TRANSCRIPTIONAL REGULATORY PROTEIN"/>
    <property type="match status" value="1"/>
</dbReference>